<dbReference type="RefSeq" id="WP_345316865.1">
    <property type="nucleotide sequence ID" value="NZ_BAABLF010000012.1"/>
</dbReference>
<sequence length="542" mass="59181">MAKYGFWVVLAFLLAGCSENDDSPAVPPSPVTDIPGAAEVAPLRPGLYITAQGFSNCGIEGVRYAFQDESGGIVGPLFVTDEQGFMDISAAPEGAKYVTYVYMPAPNLIRWDATTFELAMFQADSLSYRVELVNIQTDDVTPCNHIQGRSKILFVDAGSEQQELDVLSDSRLELNDTALVLAQDDTVNLFAYQDGLLSGSQSVNSADLPDESTIPLALNPTQQVMLEGLMPPEEGEWSETQTALRYTAYPFQTLIRNENQTSEVNLVLDDAGSNLASFEFLADDTLSVQRVGQEGNLLMAQPLEFALKEDIPLLSSGVEFPFILSDSLCTLFSGFSYSNLVGFIRGLQAAFPELGIPNLPDLPVDPELVPECNLNDLSYEMASEKHLTTGQFAARYSATYFTGAGGGDDGLCSSSESSCRLVNRNVYAMTEHEQRNTQIFPPQIGFSRGTFFIPDVPAELIFNTLGGLITRQTFVLSDQQDIQFLHSLAGGEGSRIIDDNEPESTPIRRARLSLIGSPENPIPEALFESRYQSRYQAVGKVH</sequence>
<evidence type="ECO:0008006" key="3">
    <source>
        <dbReference type="Google" id="ProtNLM"/>
    </source>
</evidence>
<name>A0ABP9S8N7_9GAMM</name>
<reference evidence="2" key="1">
    <citation type="journal article" date="2019" name="Int. J. Syst. Evol. Microbiol.">
        <title>The Global Catalogue of Microorganisms (GCM) 10K type strain sequencing project: providing services to taxonomists for standard genome sequencing and annotation.</title>
        <authorList>
            <consortium name="The Broad Institute Genomics Platform"/>
            <consortium name="The Broad Institute Genome Sequencing Center for Infectious Disease"/>
            <person name="Wu L."/>
            <person name="Ma J."/>
        </authorList>
    </citation>
    <scope>NUCLEOTIDE SEQUENCE [LARGE SCALE GENOMIC DNA]</scope>
    <source>
        <strain evidence="2">JCM 18720</strain>
    </source>
</reference>
<dbReference type="PROSITE" id="PS51257">
    <property type="entry name" value="PROKAR_LIPOPROTEIN"/>
    <property type="match status" value="1"/>
</dbReference>
<proteinExistence type="predicted"/>
<evidence type="ECO:0000313" key="1">
    <source>
        <dbReference type="EMBL" id="GAA5191795.1"/>
    </source>
</evidence>
<dbReference type="Proteomes" id="UP001501600">
    <property type="component" value="Unassembled WGS sequence"/>
</dbReference>
<comment type="caution">
    <text evidence="1">The sequence shown here is derived from an EMBL/GenBank/DDBJ whole genome shotgun (WGS) entry which is preliminary data.</text>
</comment>
<evidence type="ECO:0000313" key="2">
    <source>
        <dbReference type="Proteomes" id="UP001501600"/>
    </source>
</evidence>
<protein>
    <recommendedName>
        <fullName evidence="3">Lipoprotein</fullName>
    </recommendedName>
</protein>
<gene>
    <name evidence="1" type="ORF">GCM10025772_19490</name>
</gene>
<organism evidence="1 2">
    <name type="scientific">Ferrimonas gelatinilytica</name>
    <dbReference type="NCBI Taxonomy" id="1255257"/>
    <lineage>
        <taxon>Bacteria</taxon>
        <taxon>Pseudomonadati</taxon>
        <taxon>Pseudomonadota</taxon>
        <taxon>Gammaproteobacteria</taxon>
        <taxon>Alteromonadales</taxon>
        <taxon>Ferrimonadaceae</taxon>
        <taxon>Ferrimonas</taxon>
    </lineage>
</organism>
<keyword evidence="2" id="KW-1185">Reference proteome</keyword>
<accession>A0ABP9S8N7</accession>
<dbReference type="EMBL" id="BAABLF010000012">
    <property type="protein sequence ID" value="GAA5191795.1"/>
    <property type="molecule type" value="Genomic_DNA"/>
</dbReference>